<feature type="transmembrane region" description="Helical" evidence="6">
    <location>
        <begin position="129"/>
        <end position="148"/>
    </location>
</feature>
<gene>
    <name evidence="7" type="ORF">AM493_15450</name>
</gene>
<keyword evidence="4 6" id="KW-1133">Transmembrane helix</keyword>
<reference evidence="7 8" key="1">
    <citation type="submission" date="2015-08" db="EMBL/GenBank/DDBJ databases">
        <title>Whole genome sequence of Flavobacterium akiainvivens IK-1T, from decaying Wikstroemia oahuensis, an endemic Hawaiian shrub.</title>
        <authorList>
            <person name="Wan X."/>
            <person name="Hou S."/>
            <person name="Saito J."/>
            <person name="Donachie S."/>
        </authorList>
    </citation>
    <scope>NUCLEOTIDE SEQUENCE [LARGE SCALE GENOMIC DNA]</scope>
    <source>
        <strain evidence="7 8">IK-1</strain>
    </source>
</reference>
<organism evidence="7 8">
    <name type="scientific">Flavobacterium akiainvivens</name>
    <dbReference type="NCBI Taxonomy" id="1202724"/>
    <lineage>
        <taxon>Bacteria</taxon>
        <taxon>Pseudomonadati</taxon>
        <taxon>Bacteroidota</taxon>
        <taxon>Flavobacteriia</taxon>
        <taxon>Flavobacteriales</taxon>
        <taxon>Flavobacteriaceae</taxon>
        <taxon>Flavobacterium</taxon>
    </lineage>
</organism>
<evidence type="ECO:0000313" key="8">
    <source>
        <dbReference type="Proteomes" id="UP000037755"/>
    </source>
</evidence>
<feature type="transmembrane region" description="Helical" evidence="6">
    <location>
        <begin position="46"/>
        <end position="65"/>
    </location>
</feature>
<evidence type="ECO:0000256" key="2">
    <source>
        <dbReference type="ARBA" id="ARBA00022475"/>
    </source>
</evidence>
<keyword evidence="5 6" id="KW-0472">Membrane</keyword>
<dbReference type="Proteomes" id="UP000037755">
    <property type="component" value="Unassembled WGS sequence"/>
</dbReference>
<protein>
    <recommendedName>
        <fullName evidence="9">TIGR00374 family protein</fullName>
    </recommendedName>
</protein>
<dbReference type="PATRIC" id="fig|1202724.3.peg.3210"/>
<dbReference type="GO" id="GO:0005886">
    <property type="term" value="C:plasma membrane"/>
    <property type="evidence" value="ECO:0007669"/>
    <property type="project" value="UniProtKB-SubCell"/>
</dbReference>
<feature type="transmembrane region" description="Helical" evidence="6">
    <location>
        <begin position="7"/>
        <end position="26"/>
    </location>
</feature>
<dbReference type="OrthoDB" id="9812094at2"/>
<comment type="caution">
    <text evidence="7">The sequence shown here is derived from an EMBL/GenBank/DDBJ whole genome shotgun (WGS) entry which is preliminary data.</text>
</comment>
<sequence length="320" mass="36178">MKQKITRLLSIILPLALGVFLIIYSYNQFTPQQLNDVFSHFKNADYTYIYISLFIGLSSHMSRAYHWKYTLEHMGYKTPFGLRFFAVCIANFMNMTIPRSGEVARALVVKERRDVPLDEGIGTIVSERVIDLIIMLFCTSVAVLLQFGTLKDYLVKQIPLDKLLIYGLTGLAFFIAAVLMFLYSRMQWVQKLKLKISGFTKGVLSVFKMRNKWPFLLHSAYIWTSYVLMFYVTIYSLPETAGLSFGVVAIAFVVGSFAVTFSNGGFGVYPIAVGAILKLYGIPAEAGTAFGWIVWASQTIMVVLLGCLSFLLLPLLYRKK</sequence>
<name>A0A0M9VJ18_9FLAO</name>
<keyword evidence="2" id="KW-1003">Cell membrane</keyword>
<evidence type="ECO:0008006" key="9">
    <source>
        <dbReference type="Google" id="ProtNLM"/>
    </source>
</evidence>
<dbReference type="PANTHER" id="PTHR39087">
    <property type="entry name" value="UPF0104 MEMBRANE PROTEIN MJ1595"/>
    <property type="match status" value="1"/>
</dbReference>
<feature type="transmembrane region" description="Helical" evidence="6">
    <location>
        <begin position="289"/>
        <end position="317"/>
    </location>
</feature>
<dbReference type="EMBL" id="LIYD01000005">
    <property type="protein sequence ID" value="KOS07276.1"/>
    <property type="molecule type" value="Genomic_DNA"/>
</dbReference>
<comment type="subcellular location">
    <subcellularLocation>
        <location evidence="1">Cell membrane</location>
        <topology evidence="1">Multi-pass membrane protein</topology>
    </subcellularLocation>
</comment>
<evidence type="ECO:0000256" key="5">
    <source>
        <dbReference type="ARBA" id="ARBA00023136"/>
    </source>
</evidence>
<feature type="transmembrane region" description="Helical" evidence="6">
    <location>
        <begin position="266"/>
        <end position="283"/>
    </location>
</feature>
<dbReference type="NCBIfam" id="TIGR00374">
    <property type="entry name" value="flippase-like domain"/>
    <property type="match status" value="1"/>
</dbReference>
<evidence type="ECO:0000256" key="3">
    <source>
        <dbReference type="ARBA" id="ARBA00022692"/>
    </source>
</evidence>
<evidence type="ECO:0000256" key="4">
    <source>
        <dbReference type="ARBA" id="ARBA00022989"/>
    </source>
</evidence>
<dbReference type="AlphaFoldDB" id="A0A0M9VJ18"/>
<proteinExistence type="predicted"/>
<accession>A0A0M9VJ18</accession>
<feature type="transmembrane region" description="Helical" evidence="6">
    <location>
        <begin position="163"/>
        <end position="183"/>
    </location>
</feature>
<dbReference type="PANTHER" id="PTHR39087:SF2">
    <property type="entry name" value="UPF0104 MEMBRANE PROTEIN MJ1595"/>
    <property type="match status" value="1"/>
</dbReference>
<evidence type="ECO:0000313" key="7">
    <source>
        <dbReference type="EMBL" id="KOS07276.1"/>
    </source>
</evidence>
<dbReference type="STRING" id="1202724.AM493_15450"/>
<evidence type="ECO:0000256" key="6">
    <source>
        <dbReference type="SAM" id="Phobius"/>
    </source>
</evidence>
<feature type="transmembrane region" description="Helical" evidence="6">
    <location>
        <begin position="240"/>
        <end position="259"/>
    </location>
</feature>
<feature type="transmembrane region" description="Helical" evidence="6">
    <location>
        <begin position="215"/>
        <end position="234"/>
    </location>
</feature>
<dbReference type="InterPro" id="IPR022791">
    <property type="entry name" value="L-PG_synthase/AglD"/>
</dbReference>
<evidence type="ECO:0000256" key="1">
    <source>
        <dbReference type="ARBA" id="ARBA00004651"/>
    </source>
</evidence>
<keyword evidence="8" id="KW-1185">Reference proteome</keyword>
<dbReference type="Pfam" id="PF03706">
    <property type="entry name" value="LPG_synthase_TM"/>
    <property type="match status" value="1"/>
</dbReference>
<keyword evidence="3 6" id="KW-0812">Transmembrane</keyword>
<dbReference type="RefSeq" id="WP_054408928.1">
    <property type="nucleotide sequence ID" value="NZ_FOYA01000005.1"/>
</dbReference>